<reference evidence="1" key="1">
    <citation type="submission" date="2019-08" db="EMBL/GenBank/DDBJ databases">
        <authorList>
            <person name="Kucharzyk K."/>
            <person name="Murdoch R.W."/>
            <person name="Higgins S."/>
            <person name="Loffler F."/>
        </authorList>
    </citation>
    <scope>NUCLEOTIDE SEQUENCE</scope>
</reference>
<sequence>MPADHVDSAPQVVCDYFSAQYFKGDSVDVVISAMLDAADIPADYGRIISADAFYVAPRRLP</sequence>
<comment type="caution">
    <text evidence="1">The sequence shown here is derived from an EMBL/GenBank/DDBJ whole genome shotgun (WGS) entry which is preliminary data.</text>
</comment>
<dbReference type="EMBL" id="VSSQ01076348">
    <property type="protein sequence ID" value="MPN26733.1"/>
    <property type="molecule type" value="Genomic_DNA"/>
</dbReference>
<gene>
    <name evidence="1" type="ORF">SDC9_174158</name>
</gene>
<accession>A0A645GSY5</accession>
<dbReference type="AlphaFoldDB" id="A0A645GSY5"/>
<organism evidence="1">
    <name type="scientific">bioreactor metagenome</name>
    <dbReference type="NCBI Taxonomy" id="1076179"/>
    <lineage>
        <taxon>unclassified sequences</taxon>
        <taxon>metagenomes</taxon>
        <taxon>ecological metagenomes</taxon>
    </lineage>
</organism>
<protein>
    <submittedName>
        <fullName evidence="1">Uncharacterized protein</fullName>
    </submittedName>
</protein>
<evidence type="ECO:0000313" key="1">
    <source>
        <dbReference type="EMBL" id="MPN26733.1"/>
    </source>
</evidence>
<proteinExistence type="predicted"/>
<name>A0A645GSY5_9ZZZZ</name>